<proteinExistence type="predicted"/>
<dbReference type="InterPro" id="IPR018062">
    <property type="entry name" value="HTH_AraC-typ_CS"/>
</dbReference>
<dbReference type="RefSeq" id="WP_081168981.1">
    <property type="nucleotide sequence ID" value="NZ_LWBP01000200.1"/>
</dbReference>
<dbReference type="PROSITE" id="PS00041">
    <property type="entry name" value="HTH_ARAC_FAMILY_1"/>
    <property type="match status" value="1"/>
</dbReference>
<dbReference type="PANTHER" id="PTHR43280:SF27">
    <property type="entry name" value="TRANSCRIPTIONAL REGULATOR MTLR"/>
    <property type="match status" value="1"/>
</dbReference>
<feature type="domain" description="HTH araC/xylS-type" evidence="4">
    <location>
        <begin position="180"/>
        <end position="278"/>
    </location>
</feature>
<accession>A0A1V9FDB2</accession>
<evidence type="ECO:0000256" key="3">
    <source>
        <dbReference type="ARBA" id="ARBA00023163"/>
    </source>
</evidence>
<dbReference type="Pfam" id="PF12833">
    <property type="entry name" value="HTH_18"/>
    <property type="match status" value="1"/>
</dbReference>
<dbReference type="STRING" id="550983.A4R26_26060"/>
<dbReference type="Gene3D" id="2.60.120.10">
    <property type="entry name" value="Jelly Rolls"/>
    <property type="match status" value="1"/>
</dbReference>
<dbReference type="GO" id="GO:0043565">
    <property type="term" value="F:sequence-specific DNA binding"/>
    <property type="evidence" value="ECO:0007669"/>
    <property type="project" value="InterPro"/>
</dbReference>
<protein>
    <submittedName>
        <fullName evidence="5">AraC family transcriptional regulator</fullName>
    </submittedName>
</protein>
<dbReference type="InterPro" id="IPR018060">
    <property type="entry name" value="HTH_AraC"/>
</dbReference>
<dbReference type="GO" id="GO:0003700">
    <property type="term" value="F:DNA-binding transcription factor activity"/>
    <property type="evidence" value="ECO:0007669"/>
    <property type="project" value="InterPro"/>
</dbReference>
<dbReference type="Pfam" id="PF02311">
    <property type="entry name" value="AraC_binding"/>
    <property type="match status" value="1"/>
</dbReference>
<comment type="caution">
    <text evidence="5">The sequence shown here is derived from an EMBL/GenBank/DDBJ whole genome shotgun (WGS) entry which is preliminary data.</text>
</comment>
<evidence type="ECO:0000256" key="1">
    <source>
        <dbReference type="ARBA" id="ARBA00023015"/>
    </source>
</evidence>
<name>A0A1V9FDB2_9BACT</name>
<keyword evidence="3" id="KW-0804">Transcription</keyword>
<dbReference type="InterPro" id="IPR003313">
    <property type="entry name" value="AraC-bd"/>
</dbReference>
<evidence type="ECO:0000313" key="6">
    <source>
        <dbReference type="Proteomes" id="UP000192276"/>
    </source>
</evidence>
<dbReference type="InterPro" id="IPR014710">
    <property type="entry name" value="RmlC-like_jellyroll"/>
</dbReference>
<dbReference type="PANTHER" id="PTHR43280">
    <property type="entry name" value="ARAC-FAMILY TRANSCRIPTIONAL REGULATOR"/>
    <property type="match status" value="1"/>
</dbReference>
<evidence type="ECO:0000259" key="4">
    <source>
        <dbReference type="PROSITE" id="PS01124"/>
    </source>
</evidence>
<dbReference type="OrthoDB" id="745435at2"/>
<dbReference type="AlphaFoldDB" id="A0A1V9FDB2"/>
<reference evidence="6" key="1">
    <citation type="submission" date="2016-04" db="EMBL/GenBank/DDBJ databases">
        <authorList>
            <person name="Chen L."/>
            <person name="Zhuang W."/>
            <person name="Wang G."/>
        </authorList>
    </citation>
    <scope>NUCLEOTIDE SEQUENCE [LARGE SCALE GENOMIC DNA]</scope>
    <source>
        <strain evidence="6">208</strain>
    </source>
</reference>
<evidence type="ECO:0000256" key="2">
    <source>
        <dbReference type="ARBA" id="ARBA00023125"/>
    </source>
</evidence>
<keyword evidence="6" id="KW-1185">Reference proteome</keyword>
<sequence length="302" mass="34779">MKPLVEKLPLSQNTSFVARTYRTPHFEVPWHQHIEYELILFLEGEGSAFIGNYIGEFKADDVFFLGSNLPHTFQKAHKDLITSAIVVQFTDDFWGPGFMQLPESKSILKLFSVALQGLKIQGATRQQLKPMLTELEHLQGFARIIRLCECLQAIATAHEYETVSTQEVSTFQAKNKDRIDRIFQFTIDNFQESIALSDVAATAGMSVPAFCSYFKKCTKKTYVDFLNEVRIGHACKLLIDTQKSVLEISYESGFNTLANFNKQFLKLKQLTPSGFRKQFRIQEQEEYRPDEFRTLNEMKNEK</sequence>
<keyword evidence="1" id="KW-0805">Transcription regulation</keyword>
<dbReference type="PROSITE" id="PS01124">
    <property type="entry name" value="HTH_ARAC_FAMILY_2"/>
    <property type="match status" value="1"/>
</dbReference>
<organism evidence="5 6">
    <name type="scientific">Niastella populi</name>
    <dbReference type="NCBI Taxonomy" id="550983"/>
    <lineage>
        <taxon>Bacteria</taxon>
        <taxon>Pseudomonadati</taxon>
        <taxon>Bacteroidota</taxon>
        <taxon>Chitinophagia</taxon>
        <taxon>Chitinophagales</taxon>
        <taxon>Chitinophagaceae</taxon>
        <taxon>Niastella</taxon>
    </lineage>
</organism>
<dbReference type="InterPro" id="IPR009057">
    <property type="entry name" value="Homeodomain-like_sf"/>
</dbReference>
<dbReference type="Proteomes" id="UP000192276">
    <property type="component" value="Unassembled WGS sequence"/>
</dbReference>
<dbReference type="EMBL" id="LWBP01000200">
    <property type="protein sequence ID" value="OQP56360.1"/>
    <property type="molecule type" value="Genomic_DNA"/>
</dbReference>
<dbReference type="InterPro" id="IPR011051">
    <property type="entry name" value="RmlC_Cupin_sf"/>
</dbReference>
<dbReference type="SUPFAM" id="SSF46689">
    <property type="entry name" value="Homeodomain-like"/>
    <property type="match status" value="2"/>
</dbReference>
<dbReference type="Gene3D" id="1.10.10.60">
    <property type="entry name" value="Homeodomain-like"/>
    <property type="match status" value="2"/>
</dbReference>
<dbReference type="SUPFAM" id="SSF51182">
    <property type="entry name" value="RmlC-like cupins"/>
    <property type="match status" value="1"/>
</dbReference>
<gene>
    <name evidence="5" type="ORF">A4R26_26060</name>
</gene>
<dbReference type="SMART" id="SM00342">
    <property type="entry name" value="HTH_ARAC"/>
    <property type="match status" value="1"/>
</dbReference>
<keyword evidence="2" id="KW-0238">DNA-binding</keyword>
<evidence type="ECO:0000313" key="5">
    <source>
        <dbReference type="EMBL" id="OQP56360.1"/>
    </source>
</evidence>